<gene>
    <name evidence="2" type="ORF">D7V88_30710</name>
</gene>
<dbReference type="NCBIfam" id="TIGR02246">
    <property type="entry name" value="SgcJ/EcaC family oxidoreductase"/>
    <property type="match status" value="1"/>
</dbReference>
<dbReference type="SUPFAM" id="SSF54427">
    <property type="entry name" value="NTF2-like"/>
    <property type="match status" value="1"/>
</dbReference>
<dbReference type="OrthoDB" id="122531at2"/>
<dbReference type="InterPro" id="IPR032710">
    <property type="entry name" value="NTF2-like_dom_sf"/>
</dbReference>
<reference evidence="3" key="1">
    <citation type="submission" date="2018-09" db="EMBL/GenBank/DDBJ databases">
        <authorList>
            <person name="Livingstone P.G."/>
            <person name="Whitworth D.E."/>
        </authorList>
    </citation>
    <scope>NUCLEOTIDE SEQUENCE [LARGE SCALE GENOMIC DNA]</scope>
    <source>
        <strain evidence="3">CA054A</strain>
    </source>
</reference>
<accession>A0A3A8ID69</accession>
<keyword evidence="3" id="KW-1185">Reference proteome</keyword>
<evidence type="ECO:0000259" key="1">
    <source>
        <dbReference type="Pfam" id="PF14534"/>
    </source>
</evidence>
<evidence type="ECO:0000313" key="2">
    <source>
        <dbReference type="EMBL" id="RKG77730.1"/>
    </source>
</evidence>
<name>A0A3A8ID69_9BACT</name>
<dbReference type="RefSeq" id="WP_120544175.1">
    <property type="nucleotide sequence ID" value="NZ_RAVZ01000278.1"/>
</dbReference>
<dbReference type="InterPro" id="IPR027843">
    <property type="entry name" value="DUF4440"/>
</dbReference>
<comment type="caution">
    <text evidence="2">The sequence shown here is derived from an EMBL/GenBank/DDBJ whole genome shotgun (WGS) entry which is preliminary data.</text>
</comment>
<evidence type="ECO:0000313" key="3">
    <source>
        <dbReference type="Proteomes" id="UP000268094"/>
    </source>
</evidence>
<dbReference type="Pfam" id="PF14534">
    <property type="entry name" value="DUF4440"/>
    <property type="match status" value="1"/>
</dbReference>
<organism evidence="2 3">
    <name type="scientific">Corallococcus terminator</name>
    <dbReference type="NCBI Taxonomy" id="2316733"/>
    <lineage>
        <taxon>Bacteria</taxon>
        <taxon>Pseudomonadati</taxon>
        <taxon>Myxococcota</taxon>
        <taxon>Myxococcia</taxon>
        <taxon>Myxococcales</taxon>
        <taxon>Cystobacterineae</taxon>
        <taxon>Myxococcaceae</taxon>
        <taxon>Corallococcus</taxon>
    </lineage>
</organism>
<feature type="domain" description="DUF4440" evidence="1">
    <location>
        <begin position="13"/>
        <end position="123"/>
    </location>
</feature>
<dbReference type="Proteomes" id="UP000268094">
    <property type="component" value="Unassembled WGS sequence"/>
</dbReference>
<dbReference type="EMBL" id="RAVZ01000278">
    <property type="protein sequence ID" value="RKG77730.1"/>
    <property type="molecule type" value="Genomic_DNA"/>
</dbReference>
<dbReference type="AlphaFoldDB" id="A0A3A8ID69"/>
<dbReference type="Gene3D" id="3.10.450.50">
    <property type="match status" value="1"/>
</dbReference>
<proteinExistence type="predicted"/>
<sequence length="157" mass="17699">MVQVHEPTEVAALQQLFQRMFECWRLGDGHAYADCFTQDVDYVVFDGSHIQGRKANAEAHQALFDGLLRGSVPEGEVKSIRFLGPDVAVLHAEGGIRLRWQRKAARNRRSIQTLIAVKREGAWAFTAFHNTRIQPPNAFARLMMRLMTPGPRSSAAR</sequence>
<protein>
    <submittedName>
        <fullName evidence="2">SgcJ/EcaC family oxidoreductase</fullName>
    </submittedName>
</protein>
<dbReference type="InterPro" id="IPR011944">
    <property type="entry name" value="Steroid_delta5-4_isomerase"/>
</dbReference>